<reference evidence="1" key="1">
    <citation type="submission" date="2020-07" db="EMBL/GenBank/DDBJ databases">
        <title>Huge and variable diversity of episymbiotic CPR bacteria and DPANN archaea in groundwater ecosystems.</title>
        <authorList>
            <person name="He C.Y."/>
            <person name="Keren R."/>
            <person name="Whittaker M."/>
            <person name="Farag I.F."/>
            <person name="Doudna J."/>
            <person name="Cate J.H.D."/>
            <person name="Banfield J.F."/>
        </authorList>
    </citation>
    <scope>NUCLEOTIDE SEQUENCE</scope>
    <source>
        <strain evidence="1">NC_groundwater_1482_Ag_S-0.65um_47_24</strain>
    </source>
</reference>
<evidence type="ECO:0000313" key="2">
    <source>
        <dbReference type="Proteomes" id="UP000772181"/>
    </source>
</evidence>
<protein>
    <submittedName>
        <fullName evidence="1">DUF393 domain-containing protein</fullName>
    </submittedName>
</protein>
<dbReference type="GO" id="GO:0015035">
    <property type="term" value="F:protein-disulfide reductase activity"/>
    <property type="evidence" value="ECO:0007669"/>
    <property type="project" value="InterPro"/>
</dbReference>
<dbReference type="Pfam" id="PF04134">
    <property type="entry name" value="DCC1-like"/>
    <property type="match status" value="1"/>
</dbReference>
<dbReference type="EMBL" id="JACQWF010000057">
    <property type="protein sequence ID" value="MBI4594984.1"/>
    <property type="molecule type" value="Genomic_DNA"/>
</dbReference>
<evidence type="ECO:0000313" key="1">
    <source>
        <dbReference type="EMBL" id="MBI4594984.1"/>
    </source>
</evidence>
<proteinExistence type="predicted"/>
<accession>A0A933GLJ1</accession>
<dbReference type="Proteomes" id="UP000772181">
    <property type="component" value="Unassembled WGS sequence"/>
</dbReference>
<name>A0A933GLJ1_UNCTE</name>
<comment type="caution">
    <text evidence="1">The sequence shown here is derived from an EMBL/GenBank/DDBJ whole genome shotgun (WGS) entry which is preliminary data.</text>
</comment>
<dbReference type="InterPro" id="IPR007263">
    <property type="entry name" value="DCC1-like"/>
</dbReference>
<gene>
    <name evidence="1" type="ORF">HY730_01230</name>
</gene>
<dbReference type="AlphaFoldDB" id="A0A933GLJ1"/>
<sequence length="126" mass="14614">MVNKERPSVIIYDDHCPICRRTINWVNANAKDGAFEMVSSHSPFLGNRFSFLSKASCLQAIVLILPDGSVLSGDKALPEILSRLSRYGWLANVFSFPFFKPLTHFLYSWFASRRYIFSTLFFHEWR</sequence>
<organism evidence="1 2">
    <name type="scientific">Tectimicrobiota bacterium</name>
    <dbReference type="NCBI Taxonomy" id="2528274"/>
    <lineage>
        <taxon>Bacteria</taxon>
        <taxon>Pseudomonadati</taxon>
        <taxon>Nitrospinota/Tectimicrobiota group</taxon>
        <taxon>Candidatus Tectimicrobiota</taxon>
    </lineage>
</organism>